<organism evidence="3 4">
    <name type="scientific">Variovorax humicola</name>
    <dbReference type="NCBI Taxonomy" id="1769758"/>
    <lineage>
        <taxon>Bacteria</taxon>
        <taxon>Pseudomonadati</taxon>
        <taxon>Pseudomonadota</taxon>
        <taxon>Betaproteobacteria</taxon>
        <taxon>Burkholderiales</taxon>
        <taxon>Comamonadaceae</taxon>
        <taxon>Variovorax</taxon>
    </lineage>
</organism>
<dbReference type="NCBIfam" id="TIGR02532">
    <property type="entry name" value="IV_pilin_GFxxxE"/>
    <property type="match status" value="1"/>
</dbReference>
<dbReference type="Proteomes" id="UP001363010">
    <property type="component" value="Unassembled WGS sequence"/>
</dbReference>
<dbReference type="PROSITE" id="PS00409">
    <property type="entry name" value="PROKAR_NTER_METHYL"/>
    <property type="match status" value="1"/>
</dbReference>
<name>A0ABU8VXK2_9BURK</name>
<proteinExistence type="predicted"/>
<evidence type="ECO:0000259" key="2">
    <source>
        <dbReference type="Pfam" id="PF22150"/>
    </source>
</evidence>
<evidence type="ECO:0000256" key="1">
    <source>
        <dbReference type="SAM" id="Phobius"/>
    </source>
</evidence>
<dbReference type="Pfam" id="PF22150">
    <property type="entry name" value="Tt1218-like"/>
    <property type="match status" value="1"/>
</dbReference>
<dbReference type="InterPro" id="IPR013362">
    <property type="entry name" value="Pilus_4_PilV"/>
</dbReference>
<feature type="transmembrane region" description="Helical" evidence="1">
    <location>
        <begin position="12"/>
        <end position="34"/>
    </location>
</feature>
<keyword evidence="1" id="KW-0472">Membrane</keyword>
<dbReference type="NCBIfam" id="TIGR02523">
    <property type="entry name" value="type_IV_pilV"/>
    <property type="match status" value="1"/>
</dbReference>
<keyword evidence="4" id="KW-1185">Reference proteome</keyword>
<evidence type="ECO:0000313" key="4">
    <source>
        <dbReference type="Proteomes" id="UP001363010"/>
    </source>
</evidence>
<protein>
    <submittedName>
        <fullName evidence="3">Type IV pilus modification protein PilV</fullName>
    </submittedName>
</protein>
<comment type="caution">
    <text evidence="3">The sequence shown here is derived from an EMBL/GenBank/DDBJ whole genome shotgun (WGS) entry which is preliminary data.</text>
</comment>
<sequence>MLTRSASLQRGVTLLESLVSMVVLVVGVLAILWVQVRTLAETQTAVRRAQAVRAIEDLGERIKSNPGGFSQLGLYVTDWESSGLPAQDCKAAACTAAQLAARDVHEWQLEVAQRLPLGKAKVFLSSDEEADNQRQLGVMVGWRSNERTDDVAFTAPLTKLSSTGTGGATCPTGLICHLVYVQP</sequence>
<dbReference type="EMBL" id="JBBKZV010000004">
    <property type="protein sequence ID" value="MEJ8822360.1"/>
    <property type="molecule type" value="Genomic_DNA"/>
</dbReference>
<dbReference type="RefSeq" id="WP_340363405.1">
    <property type="nucleotide sequence ID" value="NZ_JBBKZV010000004.1"/>
</dbReference>
<keyword evidence="1" id="KW-0812">Transmembrane</keyword>
<keyword evidence="1" id="KW-1133">Transmembrane helix</keyword>
<dbReference type="InterPro" id="IPR054402">
    <property type="entry name" value="Tt1218-like_dom"/>
</dbReference>
<accession>A0ABU8VXK2</accession>
<reference evidence="3 4" key="1">
    <citation type="submission" date="2024-03" db="EMBL/GenBank/DDBJ databases">
        <title>Novel species of the genus Variovorax.</title>
        <authorList>
            <person name="Liu Q."/>
            <person name="Xin Y.-H."/>
        </authorList>
    </citation>
    <scope>NUCLEOTIDE SEQUENCE [LARGE SCALE GENOMIC DNA]</scope>
    <source>
        <strain evidence="3 4">KACC 18501</strain>
    </source>
</reference>
<feature type="domain" description="Type IV pilin Tt1218-like" evidence="2">
    <location>
        <begin position="34"/>
        <end position="104"/>
    </location>
</feature>
<gene>
    <name evidence="3" type="primary">pilV</name>
    <name evidence="3" type="ORF">WKW80_09950</name>
</gene>
<dbReference type="InterPro" id="IPR012902">
    <property type="entry name" value="N_methyl_site"/>
</dbReference>
<evidence type="ECO:0000313" key="3">
    <source>
        <dbReference type="EMBL" id="MEJ8822360.1"/>
    </source>
</evidence>